<name>A0A1T3C854_9HYPO</name>
<dbReference type="EMBL" id="LVVK01000022">
    <property type="protein sequence ID" value="OPB37284.1"/>
    <property type="molecule type" value="Genomic_DNA"/>
</dbReference>
<dbReference type="InterPro" id="IPR018811">
    <property type="entry name" value="MRX11"/>
</dbReference>
<dbReference type="PANTHER" id="PTHR28002">
    <property type="entry name" value="MIOREX COMPLEX COMPONENT 11"/>
    <property type="match status" value="1"/>
</dbReference>
<protein>
    <recommendedName>
        <fullName evidence="4">Mitochondrial seryl-tRNA synthetase</fullName>
    </recommendedName>
</protein>
<feature type="transmembrane region" description="Helical" evidence="1">
    <location>
        <begin position="66"/>
        <end position="90"/>
    </location>
</feature>
<reference evidence="2 3" key="1">
    <citation type="submission" date="2016-04" db="EMBL/GenBank/DDBJ databases">
        <title>Multiple horizontal gene transfer events from other fungi enriched the ability of the initially mycotrophic fungus Trichoderma (Ascomycota) to feed on dead plant biomass.</title>
        <authorList>
            <person name="Atanasova L."/>
            <person name="Chenthamara K."/>
            <person name="Zhang J."/>
            <person name="Grujic M."/>
            <person name="Henrissat B."/>
            <person name="Kuo A."/>
            <person name="Aertz A."/>
            <person name="Salamov A."/>
            <person name="Lipzen A."/>
            <person name="Labutti K."/>
            <person name="Barry K."/>
            <person name="Miao Y."/>
            <person name="Rahimi M.J."/>
            <person name="Shen Q."/>
            <person name="Grigoriev I.V."/>
            <person name="Kubicek C.P."/>
            <person name="Druzhinina I.S."/>
        </authorList>
    </citation>
    <scope>NUCLEOTIDE SEQUENCE [LARGE SCALE GENOMIC DNA]</scope>
    <source>
        <strain evidence="2 3">NJAU 4742</strain>
    </source>
</reference>
<feature type="transmembrane region" description="Helical" evidence="1">
    <location>
        <begin position="177"/>
        <end position="198"/>
    </location>
</feature>
<evidence type="ECO:0000313" key="3">
    <source>
        <dbReference type="Proteomes" id="UP000191004"/>
    </source>
</evidence>
<dbReference type="AlphaFoldDB" id="A0A1T3C854"/>
<keyword evidence="3" id="KW-1185">Reference proteome</keyword>
<dbReference type="PANTHER" id="PTHR28002:SF1">
    <property type="entry name" value="MIOREX COMPLEX COMPONENT 11"/>
    <property type="match status" value="1"/>
</dbReference>
<sequence>MSRARIPFNWRPPFRSRPPALHLRSSIRPQSTEASGISRLDRLTSRLPKRLQKYTNGLRNAPVSHVVSFMILHELTAIVPLFGLFALFHYTTYVPISYMTEHFGEYVQGGVYRFEKYFKRKGWFGFGQEDSSASPQLTPGTTSQDAHVEDAIQRWEKGEQKYKILVEVALAYAITKALLPVRIIGSVWATPWFANILVRIKSSLARRP</sequence>
<dbReference type="OrthoDB" id="5580261at2759"/>
<evidence type="ECO:0000256" key="1">
    <source>
        <dbReference type="SAM" id="Phobius"/>
    </source>
</evidence>
<accession>A0A1T3C854</accession>
<keyword evidence="1" id="KW-0472">Membrane</keyword>
<dbReference type="Proteomes" id="UP000191004">
    <property type="component" value="Unassembled WGS sequence"/>
</dbReference>
<organism evidence="2 3">
    <name type="scientific">Trichoderma guizhouense</name>
    <dbReference type="NCBI Taxonomy" id="1491466"/>
    <lineage>
        <taxon>Eukaryota</taxon>
        <taxon>Fungi</taxon>
        <taxon>Dikarya</taxon>
        <taxon>Ascomycota</taxon>
        <taxon>Pezizomycotina</taxon>
        <taxon>Sordariomycetes</taxon>
        <taxon>Hypocreomycetidae</taxon>
        <taxon>Hypocreales</taxon>
        <taxon>Hypocreaceae</taxon>
        <taxon>Trichoderma</taxon>
    </lineage>
</organism>
<keyword evidence="1" id="KW-0812">Transmembrane</keyword>
<comment type="caution">
    <text evidence="2">The sequence shown here is derived from an EMBL/GenBank/DDBJ whole genome shotgun (WGS) entry which is preliminary data.</text>
</comment>
<proteinExistence type="predicted"/>
<gene>
    <name evidence="2" type="ORF">A0O28_0041960</name>
</gene>
<evidence type="ECO:0000313" key="2">
    <source>
        <dbReference type="EMBL" id="OPB37284.1"/>
    </source>
</evidence>
<dbReference type="Pfam" id="PF10306">
    <property type="entry name" value="FLILHELTA"/>
    <property type="match status" value="1"/>
</dbReference>
<keyword evidence="1" id="KW-1133">Transmembrane helix</keyword>
<evidence type="ECO:0008006" key="4">
    <source>
        <dbReference type="Google" id="ProtNLM"/>
    </source>
</evidence>
<dbReference type="GO" id="GO:0005739">
    <property type="term" value="C:mitochondrion"/>
    <property type="evidence" value="ECO:0007669"/>
    <property type="project" value="TreeGrafter"/>
</dbReference>